<dbReference type="AlphaFoldDB" id="A0A238H3W0"/>
<dbReference type="Proteomes" id="UP000198460">
    <property type="component" value="Unassembled WGS sequence"/>
</dbReference>
<organism evidence="2 3">
    <name type="scientific">Burkholderia singularis</name>
    <dbReference type="NCBI Taxonomy" id="1503053"/>
    <lineage>
        <taxon>Bacteria</taxon>
        <taxon>Pseudomonadati</taxon>
        <taxon>Pseudomonadota</taxon>
        <taxon>Betaproteobacteria</taxon>
        <taxon>Burkholderiales</taxon>
        <taxon>Burkholderiaceae</taxon>
        <taxon>Burkholderia</taxon>
        <taxon>pseudomallei group</taxon>
    </lineage>
</organism>
<accession>A0A238H3W0</accession>
<sequence length="72" mass="7821">MDQVRRPPPGYREYRRARWFAVAAHCDSAAERKGDAIGMCAPMQSGQVQQARGRPAHRSVAVNTAGVRNAAG</sequence>
<evidence type="ECO:0000313" key="2">
    <source>
        <dbReference type="EMBL" id="SMF99930.1"/>
    </source>
</evidence>
<evidence type="ECO:0000256" key="1">
    <source>
        <dbReference type="SAM" id="MobiDB-lite"/>
    </source>
</evidence>
<evidence type="ECO:0000313" key="3">
    <source>
        <dbReference type="Proteomes" id="UP000198460"/>
    </source>
</evidence>
<name>A0A238H3W0_9BURK</name>
<feature type="region of interest" description="Disordered" evidence="1">
    <location>
        <begin position="48"/>
        <end position="72"/>
    </location>
</feature>
<protein>
    <submittedName>
        <fullName evidence="2">Uncharacterized protein</fullName>
    </submittedName>
</protein>
<dbReference type="EMBL" id="FXAN01000046">
    <property type="protein sequence ID" value="SMF99930.1"/>
    <property type="molecule type" value="Genomic_DNA"/>
</dbReference>
<gene>
    <name evidence="2" type="ORF">BSIN_3118</name>
</gene>
<reference evidence="2 3" key="1">
    <citation type="submission" date="2017-04" db="EMBL/GenBank/DDBJ databases">
        <authorList>
            <person name="Afonso C.L."/>
            <person name="Miller P.J."/>
            <person name="Scott M.A."/>
            <person name="Spackman E."/>
            <person name="Goraichik I."/>
            <person name="Dimitrov K.M."/>
            <person name="Suarez D.L."/>
            <person name="Swayne D.E."/>
        </authorList>
    </citation>
    <scope>NUCLEOTIDE SEQUENCE [LARGE SCALE GENOMIC DNA]</scope>
    <source>
        <strain evidence="2">LMG 28154</strain>
    </source>
</reference>
<proteinExistence type="predicted"/>